<dbReference type="SUPFAM" id="SSF88946">
    <property type="entry name" value="Sigma2 domain of RNA polymerase sigma factors"/>
    <property type="match status" value="1"/>
</dbReference>
<dbReference type="EMBL" id="ACXX02000003">
    <property type="protein sequence ID" value="EGD48737.1"/>
    <property type="molecule type" value="Genomic_DNA"/>
</dbReference>
<name>F1T9Z5_9FIRM</name>
<comment type="function">
    <text evidence="6">Sigma factors are initiation factors that promote the attachment of RNA polymerase to specific initiation sites and are then released.</text>
</comment>
<keyword evidence="5 6" id="KW-0804">Transcription</keyword>
<sequence>MTILNLFGKYRKKSQSIEETMTKIKNGETHLKEGLINDYKPFILKAISTVTGKFVDTKNSDELSIGLMAFNEAIESYNPDKNAGFLNFAETVIKRRIVDYIRKDCKNSKVYPFTYFQTNDFDEKDIIENKYMVVEASTFFDNVELKEEIDLFRARLNEFGICLTDLIGNAPKHTDSKKLAIGIARVLWENKTLSDMLTAKKTIPMSQLMKVLQVNRKTVERNRKFIIAVYLILSSRLEVLQEYVRNIEKGGDIHGK</sequence>
<dbReference type="NCBIfam" id="NF006173">
    <property type="entry name" value="PRK08311.2-1"/>
    <property type="match status" value="1"/>
</dbReference>
<dbReference type="eggNOG" id="COG1191">
    <property type="taxonomic scope" value="Bacteria"/>
</dbReference>
<evidence type="ECO:0000256" key="4">
    <source>
        <dbReference type="ARBA" id="ARBA00023125"/>
    </source>
</evidence>
<comment type="caution">
    <text evidence="8">The sequence shown here is derived from an EMBL/GenBank/DDBJ whole genome shotgun (WGS) entry which is preliminary data.</text>
</comment>
<dbReference type="AlphaFoldDB" id="F1T9Z5"/>
<dbReference type="InterPro" id="IPR007627">
    <property type="entry name" value="RNA_pol_sigma70_r2"/>
</dbReference>
<reference evidence="8" key="2">
    <citation type="submission" date="2011-01" db="EMBL/GenBank/DDBJ databases">
        <title>The Non-contiguous Finished genome of Clostridium papyrosolvens.</title>
        <authorList>
            <person name="Lucas S."/>
            <person name="Copeland A."/>
            <person name="Lapidus A."/>
            <person name="Cheng J.-F."/>
            <person name="Goodwin L."/>
            <person name="Pitluck S."/>
            <person name="Misra M."/>
            <person name="Chertkov O."/>
            <person name="Detter J.C."/>
            <person name="Han C."/>
            <person name="Tapia R."/>
            <person name="Land M."/>
            <person name="Hauser L."/>
            <person name="Kyrpides N."/>
            <person name="Ivanova N."/>
            <person name="Pagani I."/>
            <person name="Mouttaki H."/>
            <person name="He Z."/>
            <person name="Zhou J."/>
            <person name="Hemme C.L."/>
            <person name="Woyke T."/>
        </authorList>
    </citation>
    <scope>NUCLEOTIDE SEQUENCE [LARGE SCALE GENOMIC DNA]</scope>
    <source>
        <strain evidence="8">DSM 2782</strain>
    </source>
</reference>
<dbReference type="Proteomes" id="UP000003860">
    <property type="component" value="Unassembled WGS sequence"/>
</dbReference>
<dbReference type="RefSeq" id="WP_004617954.1">
    <property type="nucleotide sequence ID" value="NZ_ACXX02000003.1"/>
</dbReference>
<evidence type="ECO:0000313" key="9">
    <source>
        <dbReference type="Proteomes" id="UP000003860"/>
    </source>
</evidence>
<evidence type="ECO:0000256" key="6">
    <source>
        <dbReference type="HAMAP-Rule" id="MF_02064"/>
    </source>
</evidence>
<dbReference type="GO" id="GO:0006352">
    <property type="term" value="P:DNA-templated transcription initiation"/>
    <property type="evidence" value="ECO:0007669"/>
    <property type="project" value="UniProtKB-UniRule"/>
</dbReference>
<dbReference type="GO" id="GO:0016987">
    <property type="term" value="F:sigma factor activity"/>
    <property type="evidence" value="ECO:0007669"/>
    <property type="project" value="UniProtKB-UniRule"/>
</dbReference>
<keyword evidence="2 6" id="KW-0805">Transcription regulation</keyword>
<organism evidence="8 9">
    <name type="scientific">Ruminiclostridium papyrosolvens DSM 2782</name>
    <dbReference type="NCBI Taxonomy" id="588581"/>
    <lineage>
        <taxon>Bacteria</taxon>
        <taxon>Bacillati</taxon>
        <taxon>Bacillota</taxon>
        <taxon>Clostridia</taxon>
        <taxon>Eubacteriales</taxon>
        <taxon>Oscillospiraceae</taxon>
        <taxon>Ruminiclostridium</taxon>
    </lineage>
</organism>
<feature type="short sequence motif" description="Polymerase core binding" evidence="6">
    <location>
        <begin position="61"/>
        <end position="74"/>
    </location>
</feature>
<accession>F1T9Z5</accession>
<keyword evidence="6" id="KW-0346">Stress response</keyword>
<comment type="activity regulation">
    <text evidence="6">Negatively regulated by the anti-sigma-I factor RsgI.</text>
</comment>
<gene>
    <name evidence="6" type="primary">sigI</name>
    <name evidence="8" type="ORF">Cpap_3161</name>
</gene>
<keyword evidence="4 6" id="KW-0238">DNA-binding</keyword>
<dbReference type="InterPro" id="IPR013325">
    <property type="entry name" value="RNA_pol_sigma_r2"/>
</dbReference>
<feature type="DNA-binding region" description="H-T-H motif" evidence="6">
    <location>
        <begin position="205"/>
        <end position="224"/>
    </location>
</feature>
<evidence type="ECO:0000256" key="5">
    <source>
        <dbReference type="ARBA" id="ARBA00023163"/>
    </source>
</evidence>
<dbReference type="STRING" id="588581.Cpap_3161"/>
<protein>
    <recommendedName>
        <fullName evidence="6">RNA polymerase sigma factor SigI</fullName>
    </recommendedName>
</protein>
<reference evidence="8" key="1">
    <citation type="submission" date="2009-07" db="EMBL/GenBank/DDBJ databases">
        <authorList>
            <consortium name="US DOE Joint Genome Institute (JGI-PGF)"/>
            <person name="Lucas S."/>
            <person name="Copeland A."/>
            <person name="Lapidus A."/>
            <person name="Glavina del Rio T."/>
            <person name="Tice H."/>
            <person name="Bruce D."/>
            <person name="Goodwin L."/>
            <person name="Pitluck S."/>
            <person name="Larimer F."/>
            <person name="Land M.L."/>
            <person name="Mouttaki H."/>
            <person name="He Z."/>
            <person name="Zhou J."/>
            <person name="Hemme C.L."/>
        </authorList>
    </citation>
    <scope>NUCLEOTIDE SEQUENCE [LARGE SCALE GENOMIC DNA]</scope>
    <source>
        <strain evidence="8">DSM 2782</strain>
    </source>
</reference>
<dbReference type="Pfam" id="PF04542">
    <property type="entry name" value="Sigma70_r2"/>
    <property type="match status" value="1"/>
</dbReference>
<dbReference type="GO" id="GO:0005737">
    <property type="term" value="C:cytoplasm"/>
    <property type="evidence" value="ECO:0007669"/>
    <property type="project" value="UniProtKB-SubCell"/>
</dbReference>
<dbReference type="NCBIfam" id="TIGR02895">
    <property type="entry name" value="spore_sigI"/>
    <property type="match status" value="1"/>
</dbReference>
<evidence type="ECO:0000256" key="2">
    <source>
        <dbReference type="ARBA" id="ARBA00023015"/>
    </source>
</evidence>
<evidence type="ECO:0000256" key="1">
    <source>
        <dbReference type="ARBA" id="ARBA00022490"/>
    </source>
</evidence>
<dbReference type="HAMAP" id="MF_02064">
    <property type="entry name" value="Sigma70_SigI"/>
    <property type="match status" value="1"/>
</dbReference>
<keyword evidence="9" id="KW-1185">Reference proteome</keyword>
<evidence type="ECO:0000259" key="7">
    <source>
        <dbReference type="Pfam" id="PF04542"/>
    </source>
</evidence>
<evidence type="ECO:0000313" key="8">
    <source>
        <dbReference type="EMBL" id="EGD48737.1"/>
    </source>
</evidence>
<comment type="subunit">
    <text evidence="6">Interacts with RsgI.</text>
</comment>
<comment type="similarity">
    <text evidence="6">Belongs to the sigma-70 factor family. SigI subfamily.</text>
</comment>
<keyword evidence="1 6" id="KW-0963">Cytoplasm</keyword>
<feature type="domain" description="RNA polymerase sigma-70 region 2" evidence="7">
    <location>
        <begin position="35"/>
        <end position="103"/>
    </location>
</feature>
<keyword evidence="3 6" id="KW-0731">Sigma factor</keyword>
<dbReference type="InterPro" id="IPR014244">
    <property type="entry name" value="RNA_pol_sigma-I"/>
</dbReference>
<proteinExistence type="inferred from homology"/>
<dbReference type="Gene3D" id="1.10.1740.10">
    <property type="match status" value="1"/>
</dbReference>
<dbReference type="PIRSF" id="PIRSF038953">
    <property type="entry name" value="SigI"/>
    <property type="match status" value="1"/>
</dbReference>
<evidence type="ECO:0000256" key="3">
    <source>
        <dbReference type="ARBA" id="ARBA00023082"/>
    </source>
</evidence>
<dbReference type="GO" id="GO:0003677">
    <property type="term" value="F:DNA binding"/>
    <property type="evidence" value="ECO:0007669"/>
    <property type="project" value="UniProtKB-UniRule"/>
</dbReference>
<comment type="subcellular location">
    <subcellularLocation>
        <location evidence="6">Cytoplasm</location>
    </subcellularLocation>
</comment>
<dbReference type="OrthoDB" id="3190733at2"/>